<evidence type="ECO:0000259" key="3">
    <source>
        <dbReference type="Pfam" id="PF01408"/>
    </source>
</evidence>
<dbReference type="InterPro" id="IPR030827">
    <property type="entry name" value="Myo_inos_IolG"/>
</dbReference>
<dbReference type="Gene3D" id="3.30.360.10">
    <property type="entry name" value="Dihydrodipicolinate Reductase, domain 2"/>
    <property type="match status" value="1"/>
</dbReference>
<dbReference type="InterPro" id="IPR036291">
    <property type="entry name" value="NAD(P)-bd_dom_sf"/>
</dbReference>
<dbReference type="SUPFAM" id="SSF55347">
    <property type="entry name" value="Glyceraldehyde-3-phosphate dehydrogenase-like, C-terminal domain"/>
    <property type="match status" value="1"/>
</dbReference>
<proteinExistence type="inferred from homology"/>
<comment type="similarity">
    <text evidence="1">Belongs to the Gfo/Idh/MocA family.</text>
</comment>
<evidence type="ECO:0000259" key="4">
    <source>
        <dbReference type="Pfam" id="PF22725"/>
    </source>
</evidence>
<dbReference type="NCBIfam" id="TIGR04380">
    <property type="entry name" value="myo_inos_iolG"/>
    <property type="match status" value="1"/>
</dbReference>
<dbReference type="InterPro" id="IPR000683">
    <property type="entry name" value="Gfo/Idh/MocA-like_OxRdtase_N"/>
</dbReference>
<comment type="caution">
    <text evidence="5">The sequence shown here is derived from an EMBL/GenBank/DDBJ whole genome shotgun (WGS) entry which is preliminary data.</text>
</comment>
<keyword evidence="2" id="KW-0560">Oxidoreductase</keyword>
<dbReference type="SUPFAM" id="SSF51735">
    <property type="entry name" value="NAD(P)-binding Rossmann-fold domains"/>
    <property type="match status" value="1"/>
</dbReference>
<dbReference type="Proteomes" id="UP001344906">
    <property type="component" value="Unassembled WGS sequence"/>
</dbReference>
<dbReference type="PANTHER" id="PTHR42840">
    <property type="entry name" value="NAD(P)-BINDING ROSSMANN-FOLD SUPERFAMILY PROTEIN-RELATED"/>
    <property type="match status" value="1"/>
</dbReference>
<dbReference type="Gene3D" id="3.40.50.720">
    <property type="entry name" value="NAD(P)-binding Rossmann-like Domain"/>
    <property type="match status" value="1"/>
</dbReference>
<reference evidence="5 6" key="1">
    <citation type="submission" date="2023-02" db="EMBL/GenBank/DDBJ databases">
        <title>Dictyobacter halimunensis sp. nov., a new member of the class Ktedonobacteria from forest soil in a geothermal area.</title>
        <authorList>
            <person name="Rachmania M.K."/>
            <person name="Ningsih F."/>
            <person name="Sakai Y."/>
            <person name="Yabe S."/>
            <person name="Yokota A."/>
            <person name="Sjamsuridzal W."/>
        </authorList>
    </citation>
    <scope>NUCLEOTIDE SEQUENCE [LARGE SCALE GENOMIC DNA]</scope>
    <source>
        <strain evidence="5 6">S3.2.2.5</strain>
    </source>
</reference>
<evidence type="ECO:0000256" key="1">
    <source>
        <dbReference type="ARBA" id="ARBA00010928"/>
    </source>
</evidence>
<dbReference type="EMBL" id="BSRI01000002">
    <property type="protein sequence ID" value="GLV61058.1"/>
    <property type="molecule type" value="Genomic_DNA"/>
</dbReference>
<evidence type="ECO:0000313" key="5">
    <source>
        <dbReference type="EMBL" id="GLV61058.1"/>
    </source>
</evidence>
<feature type="domain" description="Gfo/Idh/MocA-like oxidoreductase N-terminal" evidence="3">
    <location>
        <begin position="6"/>
        <end position="120"/>
    </location>
</feature>
<dbReference type="PANTHER" id="PTHR42840:SF3">
    <property type="entry name" value="BINDING ROSSMANN FOLD OXIDOREDUCTASE, PUTATIVE (AFU_ORTHOLOGUE AFUA_2G10240)-RELATED"/>
    <property type="match status" value="1"/>
</dbReference>
<accession>A0ABQ6G898</accession>
<name>A0ABQ6G898_9CHLR</name>
<dbReference type="RefSeq" id="WP_338258337.1">
    <property type="nucleotide sequence ID" value="NZ_BSRI01000002.1"/>
</dbReference>
<gene>
    <name evidence="5" type="ORF">KDH_78750</name>
</gene>
<evidence type="ECO:0000313" key="6">
    <source>
        <dbReference type="Proteomes" id="UP001344906"/>
    </source>
</evidence>
<sequence length="349" mass="38650">MPAHPLKIGLIGAGRIGSLHAEHLATRIPSAQLLMIADANEEAARFCAERFAVPYCTDDYMNLLKHPDIQAVIICTSTNTHAQIIEEAARMGKHIFCEKPIALDLPSIDRALAAVEQASVEQEIKLQIGFNRRFDANYRRVRQAVEQAEIGRPHLLHIISRDPAPPPIEYIRVSGGIFLDMMIHDFDMARFLIGDEVEEVFTLAGVMSDPDIGEAGDVDTAVVMLRFANGVIATIDNSRRAAYGYDQRVELLGSAGAIRTDNNYPNTAIISDGHSVRRDLPLHFFLERYTESFVRELTAFIEAIQHDQPVPVNGQDGRAPVLMAMAALKSLQLKQPVRLSEISANHAQQ</sequence>
<feature type="domain" description="GFO/IDH/MocA-like oxidoreductase" evidence="4">
    <location>
        <begin position="138"/>
        <end position="259"/>
    </location>
</feature>
<dbReference type="Pfam" id="PF22725">
    <property type="entry name" value="GFO_IDH_MocA_C3"/>
    <property type="match status" value="1"/>
</dbReference>
<dbReference type="InterPro" id="IPR055170">
    <property type="entry name" value="GFO_IDH_MocA-like_dom"/>
</dbReference>
<dbReference type="Pfam" id="PF01408">
    <property type="entry name" value="GFO_IDH_MocA"/>
    <property type="match status" value="1"/>
</dbReference>
<keyword evidence="6" id="KW-1185">Reference proteome</keyword>
<evidence type="ECO:0000256" key="2">
    <source>
        <dbReference type="ARBA" id="ARBA00023002"/>
    </source>
</evidence>
<organism evidence="5 6">
    <name type="scientific">Dictyobacter halimunensis</name>
    <dbReference type="NCBI Taxonomy" id="3026934"/>
    <lineage>
        <taxon>Bacteria</taxon>
        <taxon>Bacillati</taxon>
        <taxon>Chloroflexota</taxon>
        <taxon>Ktedonobacteria</taxon>
        <taxon>Ktedonobacterales</taxon>
        <taxon>Dictyobacteraceae</taxon>
        <taxon>Dictyobacter</taxon>
    </lineage>
</organism>
<protein>
    <submittedName>
        <fullName evidence="5">Inositol 2-dehydrogenase</fullName>
    </submittedName>
</protein>